<name>A0ABQ9Z2R1_9CRUS</name>
<accession>A0ABQ9Z2R1</accession>
<sequence>MFHVVRTAAGDVSMSCKSHSSEDACSLLTWNGRLPPPAENSLYVYVDEISTHVVDFFVKTHYHLLMAVHLFYGLFPGHHEQMLFVTKGLAEIAQPGGRFTQYCIKFNIGGVESFYTTFINSNSCFTYTIAYNMYKINVSLQVEQSILTFTPCSLAVAKTQSFVTGRINEFLLLTSFTLTTLTKLSAALGIISITLPNGHCPRKSDEERIHVAIDSKNVE</sequence>
<organism evidence="1 2">
    <name type="scientific">Daphnia magna</name>
    <dbReference type="NCBI Taxonomy" id="35525"/>
    <lineage>
        <taxon>Eukaryota</taxon>
        <taxon>Metazoa</taxon>
        <taxon>Ecdysozoa</taxon>
        <taxon>Arthropoda</taxon>
        <taxon>Crustacea</taxon>
        <taxon>Branchiopoda</taxon>
        <taxon>Diplostraca</taxon>
        <taxon>Cladocera</taxon>
        <taxon>Anomopoda</taxon>
        <taxon>Daphniidae</taxon>
        <taxon>Daphnia</taxon>
    </lineage>
</organism>
<proteinExistence type="predicted"/>
<dbReference type="EMBL" id="JAOYFB010000002">
    <property type="protein sequence ID" value="KAK4006730.1"/>
    <property type="molecule type" value="Genomic_DNA"/>
</dbReference>
<evidence type="ECO:0000313" key="2">
    <source>
        <dbReference type="Proteomes" id="UP001234178"/>
    </source>
</evidence>
<dbReference type="Proteomes" id="UP001234178">
    <property type="component" value="Unassembled WGS sequence"/>
</dbReference>
<protein>
    <submittedName>
        <fullName evidence="1">Uncharacterized protein</fullName>
    </submittedName>
</protein>
<comment type="caution">
    <text evidence="1">The sequence shown here is derived from an EMBL/GenBank/DDBJ whole genome shotgun (WGS) entry which is preliminary data.</text>
</comment>
<gene>
    <name evidence="1" type="ORF">OUZ56_011888</name>
</gene>
<reference evidence="1 2" key="1">
    <citation type="journal article" date="2023" name="Nucleic Acids Res.">
        <title>The hologenome of Daphnia magna reveals possible DNA methylation and microbiome-mediated evolution of the host genome.</title>
        <authorList>
            <person name="Chaturvedi A."/>
            <person name="Li X."/>
            <person name="Dhandapani V."/>
            <person name="Marshall H."/>
            <person name="Kissane S."/>
            <person name="Cuenca-Cambronero M."/>
            <person name="Asole G."/>
            <person name="Calvet F."/>
            <person name="Ruiz-Romero M."/>
            <person name="Marangio P."/>
            <person name="Guigo R."/>
            <person name="Rago D."/>
            <person name="Mirbahai L."/>
            <person name="Eastwood N."/>
            <person name="Colbourne J.K."/>
            <person name="Zhou J."/>
            <person name="Mallon E."/>
            <person name="Orsini L."/>
        </authorList>
    </citation>
    <scope>NUCLEOTIDE SEQUENCE [LARGE SCALE GENOMIC DNA]</scope>
    <source>
        <strain evidence="1">LRV0_1</strain>
    </source>
</reference>
<keyword evidence="2" id="KW-1185">Reference proteome</keyword>
<evidence type="ECO:0000313" key="1">
    <source>
        <dbReference type="EMBL" id="KAK4006730.1"/>
    </source>
</evidence>